<feature type="signal peptide" evidence="1">
    <location>
        <begin position="1"/>
        <end position="21"/>
    </location>
</feature>
<evidence type="ECO:0000256" key="1">
    <source>
        <dbReference type="SAM" id="SignalP"/>
    </source>
</evidence>
<feature type="chain" id="PRO_5046920157" description="DUF2125 domain-containing protein" evidence="1">
    <location>
        <begin position="22"/>
        <end position="292"/>
    </location>
</feature>
<name>A0ABY8QK79_9RHOB</name>
<evidence type="ECO:0008006" key="4">
    <source>
        <dbReference type="Google" id="ProtNLM"/>
    </source>
</evidence>
<accession>A0ABY8QK79</accession>
<gene>
    <name evidence="2" type="ORF">QF118_05560</name>
</gene>
<keyword evidence="3" id="KW-1185">Reference proteome</keyword>
<evidence type="ECO:0000313" key="2">
    <source>
        <dbReference type="EMBL" id="WGW05017.1"/>
    </source>
</evidence>
<reference evidence="2 3" key="1">
    <citation type="submission" date="2023-05" db="EMBL/GenBank/DDBJ databases">
        <title>YMD87, complete Genome.</title>
        <authorList>
            <person name="Zhang J."/>
            <person name="Xu X."/>
        </authorList>
    </citation>
    <scope>NUCLEOTIDE SEQUENCE [LARGE SCALE GENOMIC DNA]</scope>
    <source>
        <strain evidence="2 3">YMD87</strain>
    </source>
</reference>
<dbReference type="Proteomes" id="UP001241605">
    <property type="component" value="Chromosome"/>
</dbReference>
<protein>
    <recommendedName>
        <fullName evidence="4">DUF2125 domain-containing protein</fullName>
    </recommendedName>
</protein>
<dbReference type="RefSeq" id="WP_282301654.1">
    <property type="nucleotide sequence ID" value="NZ_CP124616.1"/>
</dbReference>
<evidence type="ECO:0000313" key="3">
    <source>
        <dbReference type="Proteomes" id="UP001241605"/>
    </source>
</evidence>
<organism evidence="2 3">
    <name type="scientific">Tropicibacter oceani</name>
    <dbReference type="NCBI Taxonomy" id="3058420"/>
    <lineage>
        <taxon>Bacteria</taxon>
        <taxon>Pseudomonadati</taxon>
        <taxon>Pseudomonadota</taxon>
        <taxon>Alphaproteobacteria</taxon>
        <taxon>Rhodobacterales</taxon>
        <taxon>Roseobacteraceae</taxon>
        <taxon>Tropicibacter</taxon>
    </lineage>
</organism>
<proteinExistence type="predicted"/>
<keyword evidence="1" id="KW-0732">Signal</keyword>
<dbReference type="EMBL" id="CP124616">
    <property type="protein sequence ID" value="WGW05017.1"/>
    <property type="molecule type" value="Genomic_DNA"/>
</dbReference>
<sequence length="292" mass="30839">MKPTTAALAVLALSVGAKAGAADQAALFALRDALAPGECTMTQGLTSQPFGDGVLHRVPCRMGFADQLSVMILERGGALVPLLFTEPTFDFDYGPDDQIDWAHPRIGDVFSSALISSAQVQPMTGTIESSTRIAPGVGEGAFVYRYEISEWGAVLTEAALVLDSGQQIALWPPRPPSILDELGLAHDLQGFEAQQTPDWTLPDPGGIVALLALGFPSQDQAEGRPRLLLEMAQEGTRIAANVLETGWADDSVAGQVFRVLLEQAGDGWVVTGLGRATVCWRGSPRVTTGACP</sequence>